<organism evidence="4 5">
    <name type="scientific">Marinobacter albus</name>
    <dbReference type="NCBI Taxonomy" id="3030833"/>
    <lineage>
        <taxon>Bacteria</taxon>
        <taxon>Pseudomonadati</taxon>
        <taxon>Pseudomonadota</taxon>
        <taxon>Gammaproteobacteria</taxon>
        <taxon>Pseudomonadales</taxon>
        <taxon>Marinobacteraceae</taxon>
        <taxon>Marinobacter</taxon>
    </lineage>
</organism>
<feature type="signal peptide" evidence="3">
    <location>
        <begin position="1"/>
        <end position="23"/>
    </location>
</feature>
<gene>
    <name evidence="4" type="ORF">QQF73_13920</name>
</gene>
<keyword evidence="2" id="KW-1133">Transmembrane helix</keyword>
<accession>A0ABT7HFQ9</accession>
<sequence>MRVPGKPVLAAILVSHLAGHTLAAEVRIETRLVPDADIRSGQSVSYEVDVLTDTWLTGTPEFRPLEVAGALVSFQGSQGRSIQRTIEGKRYFGVTYSYRLIPLDPGVTTLPSFRIKAPVGQEDAPVAVTTPERSFAVQPLPAVESADISLLAADVQLSQSLSTTGGGIAAGHPVVREIRVRAHQALALSIPPLTSSSSGEAVGTRLPADIRPITDEGGSITGGERIERIRYSPDQAGTYRLPALSLTWWDIDDDRIRQSTLPALPIEVLPGAGPSETRFPTSWLLVILAAGASMAILTGYRRTIRSRTGHLIRRVRRRWLNSLPGQKQAAIRQLRGTPRELTELFRLADKRTGAHSLRGCPQESRQREALMTGIAEYYAPRPEPETSTRRLIPLIRKIKSDPRTDRGPRPAQLPPLNPRQR</sequence>
<dbReference type="PANTHER" id="PTHR40940">
    <property type="entry name" value="PROTEIN BATD-RELATED"/>
    <property type="match status" value="1"/>
</dbReference>
<dbReference type="RefSeq" id="WP_219867825.1">
    <property type="nucleotide sequence ID" value="NZ_JASSQD010000002.1"/>
</dbReference>
<reference evidence="4 5" key="1">
    <citation type="submission" date="2023-05" db="EMBL/GenBank/DDBJ databases">
        <title>Marinobacter albus sp. nov., a marine bacterium isolated from sand in a coastal intertidal zone of huludao.</title>
        <authorList>
            <person name="Deng T."/>
        </authorList>
    </citation>
    <scope>NUCLEOTIDE SEQUENCE [LARGE SCALE GENOMIC DNA]</scope>
    <source>
        <strain evidence="4 5">M216</strain>
    </source>
</reference>
<feature type="compositionally biased region" description="Pro residues" evidence="1">
    <location>
        <begin position="411"/>
        <end position="421"/>
    </location>
</feature>
<protein>
    <submittedName>
        <fullName evidence="4">BatD family protein</fullName>
    </submittedName>
</protein>
<feature type="transmembrane region" description="Helical" evidence="2">
    <location>
        <begin position="282"/>
        <end position="300"/>
    </location>
</feature>
<evidence type="ECO:0000313" key="5">
    <source>
        <dbReference type="Proteomes" id="UP001223547"/>
    </source>
</evidence>
<keyword evidence="2" id="KW-0472">Membrane</keyword>
<evidence type="ECO:0000256" key="1">
    <source>
        <dbReference type="SAM" id="MobiDB-lite"/>
    </source>
</evidence>
<dbReference type="Proteomes" id="UP001223547">
    <property type="component" value="Unassembled WGS sequence"/>
</dbReference>
<feature type="compositionally biased region" description="Basic and acidic residues" evidence="1">
    <location>
        <begin position="398"/>
        <end position="408"/>
    </location>
</feature>
<keyword evidence="5" id="KW-1185">Reference proteome</keyword>
<dbReference type="EMBL" id="JASSQD010000002">
    <property type="protein sequence ID" value="MDK9558727.1"/>
    <property type="molecule type" value="Genomic_DNA"/>
</dbReference>
<keyword evidence="3" id="KW-0732">Signal</keyword>
<evidence type="ECO:0000313" key="4">
    <source>
        <dbReference type="EMBL" id="MDK9558727.1"/>
    </source>
</evidence>
<evidence type="ECO:0000256" key="3">
    <source>
        <dbReference type="SAM" id="SignalP"/>
    </source>
</evidence>
<feature type="region of interest" description="Disordered" evidence="1">
    <location>
        <begin position="396"/>
        <end position="421"/>
    </location>
</feature>
<name>A0ABT7HFQ9_9GAMM</name>
<comment type="caution">
    <text evidence="4">The sequence shown here is derived from an EMBL/GenBank/DDBJ whole genome shotgun (WGS) entry which is preliminary data.</text>
</comment>
<feature type="chain" id="PRO_5045254643" evidence="3">
    <location>
        <begin position="24"/>
        <end position="421"/>
    </location>
</feature>
<dbReference type="PANTHER" id="PTHR40940:SF1">
    <property type="entry name" value="PROTEIN BATD"/>
    <property type="match status" value="1"/>
</dbReference>
<evidence type="ECO:0000256" key="2">
    <source>
        <dbReference type="SAM" id="Phobius"/>
    </source>
</evidence>
<dbReference type="InterPro" id="IPR025738">
    <property type="entry name" value="BatD"/>
</dbReference>
<keyword evidence="2" id="KW-0812">Transmembrane</keyword>
<proteinExistence type="predicted"/>